<dbReference type="Gene3D" id="2.60.120.620">
    <property type="entry name" value="q2cbj1_9rhob like domain"/>
    <property type="match status" value="1"/>
</dbReference>
<evidence type="ECO:0000313" key="1">
    <source>
        <dbReference type="EMBL" id="GAL33319.1"/>
    </source>
</evidence>
<sequence>MKIPPTIDINQLLSEQLKLMEPPITLASSHELSSIGAYHLKRFWSSTFAQRHQQTQLFPQDVHLDRLILDALGVGLNQAYQFLYTKKPSLDEFENWVIATSGKPSKTRIERLNADITGTQYSQETHDWLMAIEKAPPVLSQQDLAFWQRNGYVIVRNAADLNACQKAEKVIYKAVGAKYDDRNSWYRKTVPGIMVELIQNGALEANRRSLRIHKAFSQLWDTPALWVTADRCGFHAPQRESHPFPGPDLHWDVDFDRPLDFATQGILYLTDTPPEQGALTLVPGFHHKLSQWLQSLPTGADPNHQDLHALGSVPIGANAGDMIIWHHHLPHGSRPNLGMRPRIVQYINMYPGRRHIS</sequence>
<dbReference type="Pfam" id="PF05721">
    <property type="entry name" value="PhyH"/>
    <property type="match status" value="1"/>
</dbReference>
<dbReference type="PANTHER" id="PTHR31630">
    <property type="entry name" value="PHYTANOYL-COA DIOXYGENASE-RELATED-RELATED"/>
    <property type="match status" value="1"/>
</dbReference>
<name>A0A090T3I1_9VIBR</name>
<dbReference type="SUPFAM" id="SSF51197">
    <property type="entry name" value="Clavaminate synthase-like"/>
    <property type="match status" value="1"/>
</dbReference>
<dbReference type="PANTHER" id="PTHR31630:SF6">
    <property type="entry name" value="PHYTANOYL-COA DIOXYGENASE-RELATED"/>
    <property type="match status" value="1"/>
</dbReference>
<gene>
    <name evidence="1" type="ORF">JCM19240_2015</name>
</gene>
<dbReference type="EMBL" id="BBMT01000003">
    <property type="protein sequence ID" value="GAL33319.1"/>
    <property type="molecule type" value="Genomic_DNA"/>
</dbReference>
<comment type="caution">
    <text evidence="1">The sequence shown here is derived from an EMBL/GenBank/DDBJ whole genome shotgun (WGS) entry which is preliminary data.</text>
</comment>
<keyword evidence="1" id="KW-0560">Oxidoreductase</keyword>
<dbReference type="AlphaFoldDB" id="A0A090T3I1"/>
<keyword evidence="2" id="KW-1185">Reference proteome</keyword>
<dbReference type="InterPro" id="IPR008775">
    <property type="entry name" value="Phytyl_CoA_dOase-like"/>
</dbReference>
<organism evidence="1 2">
    <name type="scientific">Vibrio maritimus</name>
    <dbReference type="NCBI Taxonomy" id="990268"/>
    <lineage>
        <taxon>Bacteria</taxon>
        <taxon>Pseudomonadati</taxon>
        <taxon>Pseudomonadota</taxon>
        <taxon>Gammaproteobacteria</taxon>
        <taxon>Vibrionales</taxon>
        <taxon>Vibrionaceae</taxon>
        <taxon>Vibrio</taxon>
    </lineage>
</organism>
<proteinExistence type="predicted"/>
<accession>A0A090T3I1</accession>
<reference evidence="1 2" key="1">
    <citation type="submission" date="2014-09" db="EMBL/GenBank/DDBJ databases">
        <title>Vibrio maritimus JCM 19240. (C210) whole genome shotgun sequence.</title>
        <authorList>
            <person name="Sawabe T."/>
            <person name="Meirelles P."/>
            <person name="Nakanishi M."/>
            <person name="Sayaka M."/>
            <person name="Hattori M."/>
            <person name="Ohkuma M."/>
        </authorList>
    </citation>
    <scope>NUCLEOTIDE SEQUENCE [LARGE SCALE GENOMIC DNA]</scope>
    <source>
        <strain evidence="1 2">JCM 19240</strain>
    </source>
</reference>
<dbReference type="GO" id="GO:0016706">
    <property type="term" value="F:2-oxoglutarate-dependent dioxygenase activity"/>
    <property type="evidence" value="ECO:0007669"/>
    <property type="project" value="UniProtKB-ARBA"/>
</dbReference>
<dbReference type="Proteomes" id="UP000029224">
    <property type="component" value="Unassembled WGS sequence"/>
</dbReference>
<evidence type="ECO:0000313" key="2">
    <source>
        <dbReference type="Proteomes" id="UP000029224"/>
    </source>
</evidence>
<reference evidence="1 2" key="2">
    <citation type="submission" date="2014-09" db="EMBL/GenBank/DDBJ databases">
        <authorList>
            <consortium name="NBRP consortium"/>
            <person name="Sawabe T."/>
            <person name="Meirelles P."/>
            <person name="Nakanishi M."/>
            <person name="Sayaka M."/>
            <person name="Hattori M."/>
            <person name="Ohkuma M."/>
        </authorList>
    </citation>
    <scope>NUCLEOTIDE SEQUENCE [LARGE SCALE GENOMIC DNA]</scope>
    <source>
        <strain evidence="1 2">JCM 19240</strain>
    </source>
</reference>
<keyword evidence="1" id="KW-0223">Dioxygenase</keyword>
<protein>
    <submittedName>
        <fullName evidence="1">Phytanoyl-CoA dioxygenase</fullName>
    </submittedName>
</protein>